<dbReference type="EMBL" id="JAABOO010000005">
    <property type="protein sequence ID" value="NER15549.1"/>
    <property type="molecule type" value="Genomic_DNA"/>
</dbReference>
<name>A0A6P0UUN2_9FLAO</name>
<dbReference type="Pfam" id="PF07484">
    <property type="entry name" value="Collar"/>
    <property type="match status" value="1"/>
</dbReference>
<keyword evidence="4" id="KW-1185">Reference proteome</keyword>
<protein>
    <submittedName>
        <fullName evidence="3">Phage tail protein</fullName>
    </submittedName>
</protein>
<dbReference type="SUPFAM" id="SSF88874">
    <property type="entry name" value="Receptor-binding domain of short tail fibre protein gp12"/>
    <property type="match status" value="1"/>
</dbReference>
<dbReference type="InterPro" id="IPR037053">
    <property type="entry name" value="Phage_tail_collar_dom_sf"/>
</dbReference>
<evidence type="ECO:0000313" key="3">
    <source>
        <dbReference type="EMBL" id="NER15549.1"/>
    </source>
</evidence>
<feature type="compositionally biased region" description="Polar residues" evidence="1">
    <location>
        <begin position="76"/>
        <end position="89"/>
    </location>
</feature>
<feature type="domain" description="Phage tail collar" evidence="2">
    <location>
        <begin position="9"/>
        <end position="65"/>
    </location>
</feature>
<evidence type="ECO:0000313" key="4">
    <source>
        <dbReference type="Proteomes" id="UP000468581"/>
    </source>
</evidence>
<reference evidence="3 4" key="1">
    <citation type="submission" date="2020-01" db="EMBL/GenBank/DDBJ databases">
        <title>Leptobacterium flavescens.</title>
        <authorList>
            <person name="Wang G."/>
        </authorList>
    </citation>
    <scope>NUCLEOTIDE SEQUENCE [LARGE SCALE GENOMIC DNA]</scope>
    <source>
        <strain evidence="3 4">KCTC 22160</strain>
    </source>
</reference>
<dbReference type="Gene3D" id="3.90.1340.10">
    <property type="entry name" value="Phage tail collar domain"/>
    <property type="match status" value="1"/>
</dbReference>
<dbReference type="InterPro" id="IPR011083">
    <property type="entry name" value="Phage_tail_collar_dom"/>
</dbReference>
<dbReference type="RefSeq" id="WP_163608844.1">
    <property type="nucleotide sequence ID" value="NZ_JAABOO010000005.1"/>
</dbReference>
<evidence type="ECO:0000259" key="2">
    <source>
        <dbReference type="Pfam" id="PF07484"/>
    </source>
</evidence>
<dbReference type="AlphaFoldDB" id="A0A6P0UUN2"/>
<evidence type="ECO:0000256" key="1">
    <source>
        <dbReference type="SAM" id="MobiDB-lite"/>
    </source>
</evidence>
<organism evidence="3 4">
    <name type="scientific">Leptobacterium flavescens</name>
    <dbReference type="NCBI Taxonomy" id="472055"/>
    <lineage>
        <taxon>Bacteria</taxon>
        <taxon>Pseudomonadati</taxon>
        <taxon>Bacteroidota</taxon>
        <taxon>Flavobacteriia</taxon>
        <taxon>Flavobacteriales</taxon>
        <taxon>Flavobacteriaceae</taxon>
        <taxon>Leptobacterium</taxon>
    </lineage>
</organism>
<gene>
    <name evidence="3" type="ORF">GWK08_18995</name>
</gene>
<sequence length="174" mass="18097">MSISDPTLGEITMFGGNFNPASWADCDGQLIPISGNDALFSLLGTTYGGDGRTQFGLPDLRGRVPIHTGQGAGLTNRPQGSRGGSETHTLSITEIPSHGHAINAREEGTTDDPSNAFIASSGANSFAPDGSVSPQVTMNSATVENTGGGQSFNIMQPFLTVRFLIAIDGIFPNR</sequence>
<comment type="caution">
    <text evidence="3">The sequence shown here is derived from an EMBL/GenBank/DDBJ whole genome shotgun (WGS) entry which is preliminary data.</text>
</comment>
<accession>A0A6P0UUN2</accession>
<feature type="region of interest" description="Disordered" evidence="1">
    <location>
        <begin position="68"/>
        <end position="89"/>
    </location>
</feature>
<dbReference type="Proteomes" id="UP000468581">
    <property type="component" value="Unassembled WGS sequence"/>
</dbReference>
<proteinExistence type="predicted"/>